<evidence type="ECO:0000259" key="1">
    <source>
        <dbReference type="Pfam" id="PF01926"/>
    </source>
</evidence>
<dbReference type="Gene3D" id="1.20.120.430">
    <property type="entry name" value="tRNA modification GTPase MnmE domain 2"/>
    <property type="match status" value="1"/>
</dbReference>
<dbReference type="NCBIfam" id="TIGR00231">
    <property type="entry name" value="small_GTP"/>
    <property type="match status" value="1"/>
</dbReference>
<dbReference type="Gene3D" id="3.40.50.300">
    <property type="entry name" value="P-loop containing nucleotide triphosphate hydrolases"/>
    <property type="match status" value="1"/>
</dbReference>
<evidence type="ECO:0008006" key="5">
    <source>
        <dbReference type="Google" id="ProtNLM"/>
    </source>
</evidence>
<dbReference type="GO" id="GO:0030488">
    <property type="term" value="P:tRNA methylation"/>
    <property type="evidence" value="ECO:0007669"/>
    <property type="project" value="TreeGrafter"/>
</dbReference>
<dbReference type="GO" id="GO:0005525">
    <property type="term" value="F:GTP binding"/>
    <property type="evidence" value="ECO:0007669"/>
    <property type="project" value="InterPro"/>
</dbReference>
<dbReference type="PANTHER" id="PTHR42714:SF2">
    <property type="entry name" value="TRNA MODIFICATION GTPASE GTPBP3, MITOCHONDRIAL"/>
    <property type="match status" value="1"/>
</dbReference>
<dbReference type="InterPro" id="IPR006073">
    <property type="entry name" value="GTP-bd"/>
</dbReference>
<dbReference type="InterPro" id="IPR027417">
    <property type="entry name" value="P-loop_NTPase"/>
</dbReference>
<dbReference type="Gene3D" id="3.30.1360.120">
    <property type="entry name" value="Probable tRNA modification gtpase trme, domain 1"/>
    <property type="match status" value="1"/>
</dbReference>
<proteinExistence type="predicted"/>
<feature type="domain" description="MnmE helical" evidence="2">
    <location>
        <begin position="115"/>
        <end position="444"/>
    </location>
</feature>
<dbReference type="GO" id="GO:0002098">
    <property type="term" value="P:tRNA wobble uridine modification"/>
    <property type="evidence" value="ECO:0007669"/>
    <property type="project" value="TreeGrafter"/>
</dbReference>
<dbReference type="SUPFAM" id="SSF103025">
    <property type="entry name" value="Folate-binding domain"/>
    <property type="match status" value="1"/>
</dbReference>
<evidence type="ECO:0000313" key="3">
    <source>
        <dbReference type="EnsemblProtists" id="HpaP807876"/>
    </source>
</evidence>
<dbReference type="InterPro" id="IPR027368">
    <property type="entry name" value="MnmE_dom2"/>
</dbReference>
<dbReference type="CDD" id="cd04164">
    <property type="entry name" value="trmE"/>
    <property type="match status" value="1"/>
</dbReference>
<evidence type="ECO:0000313" key="4">
    <source>
        <dbReference type="Proteomes" id="UP000011713"/>
    </source>
</evidence>
<dbReference type="Pfam" id="PF12631">
    <property type="entry name" value="MnmE_helical"/>
    <property type="match status" value="1"/>
</dbReference>
<evidence type="ECO:0000259" key="2">
    <source>
        <dbReference type="Pfam" id="PF12631"/>
    </source>
</evidence>
<dbReference type="HOGENOM" id="CLU_019624_3_1_1"/>
<dbReference type="EMBL" id="JH598448">
    <property type="status" value="NOT_ANNOTATED_CDS"/>
    <property type="molecule type" value="Genomic_DNA"/>
</dbReference>
<dbReference type="InterPro" id="IPR027266">
    <property type="entry name" value="TrmE/GcvT-like"/>
</dbReference>
<dbReference type="FunCoup" id="M4BN89">
    <property type="interactions" value="28"/>
</dbReference>
<dbReference type="EnsemblProtists" id="HpaT807876">
    <property type="protein sequence ID" value="HpaP807876"/>
    <property type="gene ID" value="HpaG807876"/>
</dbReference>
<protein>
    <recommendedName>
        <fullName evidence="5">TrmE-type G domain-containing protein</fullName>
    </recommendedName>
</protein>
<dbReference type="eggNOG" id="KOG1191">
    <property type="taxonomic scope" value="Eukaryota"/>
</dbReference>
<dbReference type="InterPro" id="IPR031168">
    <property type="entry name" value="G_TrmE"/>
</dbReference>
<dbReference type="InterPro" id="IPR005225">
    <property type="entry name" value="Small_GTP-bd"/>
</dbReference>
<dbReference type="InterPro" id="IPR025867">
    <property type="entry name" value="MnmE_helical"/>
</dbReference>
<dbReference type="AlphaFoldDB" id="M4BN89"/>
<organism evidence="3 4">
    <name type="scientific">Hyaloperonospora arabidopsidis (strain Emoy2)</name>
    <name type="common">Downy mildew agent</name>
    <name type="synonym">Peronospora arabidopsidis</name>
    <dbReference type="NCBI Taxonomy" id="559515"/>
    <lineage>
        <taxon>Eukaryota</taxon>
        <taxon>Sar</taxon>
        <taxon>Stramenopiles</taxon>
        <taxon>Oomycota</taxon>
        <taxon>Peronosporomycetes</taxon>
        <taxon>Peronosporales</taxon>
        <taxon>Peronosporaceae</taxon>
        <taxon>Hyaloperonospora</taxon>
    </lineage>
</organism>
<dbReference type="GO" id="GO:0005737">
    <property type="term" value="C:cytoplasm"/>
    <property type="evidence" value="ECO:0007669"/>
    <property type="project" value="TreeGrafter"/>
</dbReference>
<dbReference type="SUPFAM" id="SSF52540">
    <property type="entry name" value="P-loop containing nucleoside triphosphate hydrolases"/>
    <property type="match status" value="1"/>
</dbReference>
<dbReference type="InParanoid" id="M4BN89"/>
<sequence>MRHHLCGRPFATRARHYTSAIASLSPTVDNQRGIYALETIYALSSAPGKAGVAVVRISGDQADACLQQLSRSTALPEPRVCVTFFSCAILATFRCRAAEAGEFTERAFDNNKIDLVQVEGLADLLSAETEAQRGQALRQLSGDIGEIYEGWRDSLVKCLAYAEAMIDFGDDEDDVTDAAYGAAVDRSAVRVLADSIRGHLADGRRGEILRSGVQVAILGPPNAGKSSLLNVLARRPAAIVSSIAGTTRDVVQVPLNIVGYPVIVSDTAGLRETEDLVEKEGVLRAQMCAGEADICVVVLDVQYADQLQSSVYQSYLKGDAIVVLNKGDQVDDETIGHVLSGFDAKTRDQLVVISCVEGDNINVFVDMLAASVKEKLKVSAEARSSGGALITRERHRQNLVECLACLDRFLADPYQSEIAAEDLRRAVTAIGRILGRIDVEDVLNGRVYSSGNQECQRCIGRSRGDCSFVSNFRPSQPKTWHQLLRPSCARDRLPQVIRKVSSDTMYFVNNFILYAFFQL</sequence>
<reference evidence="3" key="2">
    <citation type="submission" date="2015-06" db="UniProtKB">
        <authorList>
            <consortium name="EnsemblProtists"/>
        </authorList>
    </citation>
    <scope>IDENTIFICATION</scope>
    <source>
        <strain evidence="3">Emoy2</strain>
    </source>
</reference>
<dbReference type="Proteomes" id="UP000011713">
    <property type="component" value="Unassembled WGS sequence"/>
</dbReference>
<dbReference type="STRING" id="559515.M4BN89"/>
<name>M4BN89_HYAAE</name>
<reference evidence="4" key="1">
    <citation type="journal article" date="2010" name="Science">
        <title>Signatures of adaptation to obligate biotrophy in the Hyaloperonospora arabidopsidis genome.</title>
        <authorList>
            <person name="Baxter L."/>
            <person name="Tripathy S."/>
            <person name="Ishaque N."/>
            <person name="Boot N."/>
            <person name="Cabral A."/>
            <person name="Kemen E."/>
            <person name="Thines M."/>
            <person name="Ah-Fong A."/>
            <person name="Anderson R."/>
            <person name="Badejoko W."/>
            <person name="Bittner-Eddy P."/>
            <person name="Boore J.L."/>
            <person name="Chibucos M.C."/>
            <person name="Coates M."/>
            <person name="Dehal P."/>
            <person name="Delehaunty K."/>
            <person name="Dong S."/>
            <person name="Downton P."/>
            <person name="Dumas B."/>
            <person name="Fabro G."/>
            <person name="Fronick C."/>
            <person name="Fuerstenberg S.I."/>
            <person name="Fulton L."/>
            <person name="Gaulin E."/>
            <person name="Govers F."/>
            <person name="Hughes L."/>
            <person name="Humphray S."/>
            <person name="Jiang R.H."/>
            <person name="Judelson H."/>
            <person name="Kamoun S."/>
            <person name="Kyung K."/>
            <person name="Meijer H."/>
            <person name="Minx P."/>
            <person name="Morris P."/>
            <person name="Nelson J."/>
            <person name="Phuntumart V."/>
            <person name="Qutob D."/>
            <person name="Rehmany A."/>
            <person name="Rougon-Cardoso A."/>
            <person name="Ryden P."/>
            <person name="Torto-Alalibo T."/>
            <person name="Studholme D."/>
            <person name="Wang Y."/>
            <person name="Win J."/>
            <person name="Wood J."/>
            <person name="Clifton S.W."/>
            <person name="Rogers J."/>
            <person name="Van den Ackerveken G."/>
            <person name="Jones J.D."/>
            <person name="McDowell J.M."/>
            <person name="Beynon J."/>
            <person name="Tyler B.M."/>
        </authorList>
    </citation>
    <scope>NUCLEOTIDE SEQUENCE [LARGE SCALE GENOMIC DNA]</scope>
    <source>
        <strain evidence="4">Emoy2</strain>
    </source>
</reference>
<accession>M4BN89</accession>
<dbReference type="OMA" id="EFHCHGG"/>
<dbReference type="Pfam" id="PF01926">
    <property type="entry name" value="MMR_HSR1"/>
    <property type="match status" value="1"/>
</dbReference>
<dbReference type="VEuPathDB" id="FungiDB:HpaG807876"/>
<keyword evidence="4" id="KW-1185">Reference proteome</keyword>
<dbReference type="PANTHER" id="PTHR42714">
    <property type="entry name" value="TRNA MODIFICATION GTPASE GTPBP3"/>
    <property type="match status" value="1"/>
</dbReference>
<feature type="domain" description="G" evidence="1">
    <location>
        <begin position="214"/>
        <end position="326"/>
    </location>
</feature>